<evidence type="ECO:0000313" key="2">
    <source>
        <dbReference type="EMBL" id="RNI30677.1"/>
    </source>
</evidence>
<organism evidence="2 3">
    <name type="scientific">Rufibacter latericius</name>
    <dbReference type="NCBI Taxonomy" id="2487040"/>
    <lineage>
        <taxon>Bacteria</taxon>
        <taxon>Pseudomonadati</taxon>
        <taxon>Bacteroidota</taxon>
        <taxon>Cytophagia</taxon>
        <taxon>Cytophagales</taxon>
        <taxon>Hymenobacteraceae</taxon>
        <taxon>Rufibacter</taxon>
    </lineage>
</organism>
<reference evidence="2 3" key="1">
    <citation type="submission" date="2018-11" db="EMBL/GenBank/DDBJ databases">
        <title>Rufibacter latericius sp. nov., isolated from water in Baiyang Lake.</title>
        <authorList>
            <person name="Yang Y."/>
        </authorList>
    </citation>
    <scope>NUCLEOTIDE SEQUENCE [LARGE SCALE GENOMIC DNA]</scope>
    <source>
        <strain evidence="2 3">R-22-1c-1</strain>
    </source>
</reference>
<feature type="chain" id="PRO_5017949481" evidence="1">
    <location>
        <begin position="25"/>
        <end position="255"/>
    </location>
</feature>
<comment type="caution">
    <text evidence="2">The sequence shown here is derived from an EMBL/GenBank/DDBJ whole genome shotgun (WGS) entry which is preliminary data.</text>
</comment>
<feature type="signal peptide" evidence="1">
    <location>
        <begin position="1"/>
        <end position="24"/>
    </location>
</feature>
<keyword evidence="3" id="KW-1185">Reference proteome</keyword>
<evidence type="ECO:0000256" key="1">
    <source>
        <dbReference type="SAM" id="SignalP"/>
    </source>
</evidence>
<gene>
    <name evidence="2" type="ORF">EFB08_05360</name>
</gene>
<dbReference type="AlphaFoldDB" id="A0A3M9MZY8"/>
<accession>A0A3M9MZY8</accession>
<sequence length="255" mass="27701">MKIPALKGTVFLALGLMDASIAFSQTNAPLGAAAQMNLDALAAGGNSATVRLYDNRYEGLKGSPFFMDAWAPGQIELKAGNTGKTQIIKDLQLKYDVFSNLLVAVSPNSKDTLQISTSPVISFSLNLPTGGNPLEFRRISEAQAFDPTLANEFFAVLHDSKDGKVALVKRIAKKKVEANFKGPYSAGQTYDELVNETNYYVVANGKMQRVKLNKKSMVEALPNQADKLKAYISSQKLSMSSEADLIKVASYYQTL</sequence>
<protein>
    <submittedName>
        <fullName evidence="2">Uncharacterized protein</fullName>
    </submittedName>
</protein>
<dbReference type="RefSeq" id="WP_123125893.1">
    <property type="nucleotide sequence ID" value="NZ_RJJD01000002.1"/>
</dbReference>
<keyword evidence="1" id="KW-0732">Signal</keyword>
<dbReference type="EMBL" id="RJJD01000002">
    <property type="protein sequence ID" value="RNI30677.1"/>
    <property type="molecule type" value="Genomic_DNA"/>
</dbReference>
<dbReference type="OrthoDB" id="934917at2"/>
<proteinExistence type="predicted"/>
<name>A0A3M9MZY8_9BACT</name>
<dbReference type="Proteomes" id="UP000272117">
    <property type="component" value="Unassembled WGS sequence"/>
</dbReference>
<evidence type="ECO:0000313" key="3">
    <source>
        <dbReference type="Proteomes" id="UP000272117"/>
    </source>
</evidence>